<gene>
    <name evidence="2" type="ORF">KIW84_075636</name>
</gene>
<dbReference type="EMBL" id="JAMSHJ010000007">
    <property type="protein sequence ID" value="KAI5390393.1"/>
    <property type="molecule type" value="Genomic_DNA"/>
</dbReference>
<feature type="compositionally biased region" description="Basic residues" evidence="1">
    <location>
        <begin position="23"/>
        <end position="32"/>
    </location>
</feature>
<evidence type="ECO:0000256" key="1">
    <source>
        <dbReference type="SAM" id="MobiDB-lite"/>
    </source>
</evidence>
<evidence type="ECO:0000313" key="2">
    <source>
        <dbReference type="EMBL" id="KAI5390393.1"/>
    </source>
</evidence>
<dbReference type="Proteomes" id="UP001058974">
    <property type="component" value="Chromosome 7"/>
</dbReference>
<dbReference type="Gramene" id="Psat07G0563600-T1">
    <property type="protein sequence ID" value="KAI5390393.1"/>
    <property type="gene ID" value="KIW84_075636"/>
</dbReference>
<feature type="region of interest" description="Disordered" evidence="1">
    <location>
        <begin position="1"/>
        <end position="62"/>
    </location>
</feature>
<protein>
    <submittedName>
        <fullName evidence="2">Uncharacterized protein</fullName>
    </submittedName>
</protein>
<keyword evidence="3" id="KW-1185">Reference proteome</keyword>
<evidence type="ECO:0000313" key="3">
    <source>
        <dbReference type="Proteomes" id="UP001058974"/>
    </source>
</evidence>
<proteinExistence type="predicted"/>
<name>A0A9D4VVU8_PEA</name>
<accession>A0A9D4VVU8</accession>
<organism evidence="2 3">
    <name type="scientific">Pisum sativum</name>
    <name type="common">Garden pea</name>
    <name type="synonym">Lathyrus oleraceus</name>
    <dbReference type="NCBI Taxonomy" id="3888"/>
    <lineage>
        <taxon>Eukaryota</taxon>
        <taxon>Viridiplantae</taxon>
        <taxon>Streptophyta</taxon>
        <taxon>Embryophyta</taxon>
        <taxon>Tracheophyta</taxon>
        <taxon>Spermatophyta</taxon>
        <taxon>Magnoliopsida</taxon>
        <taxon>eudicotyledons</taxon>
        <taxon>Gunneridae</taxon>
        <taxon>Pentapetalae</taxon>
        <taxon>rosids</taxon>
        <taxon>fabids</taxon>
        <taxon>Fabales</taxon>
        <taxon>Fabaceae</taxon>
        <taxon>Papilionoideae</taxon>
        <taxon>50 kb inversion clade</taxon>
        <taxon>NPAAA clade</taxon>
        <taxon>Hologalegina</taxon>
        <taxon>IRL clade</taxon>
        <taxon>Fabeae</taxon>
        <taxon>Lathyrus</taxon>
    </lineage>
</organism>
<sequence>MTRKHGSSSQSASYYPATDPKPKHQNRIPKQKVLKEEDDSNYSVEDVVESDYNSESQEDGHQQFKYEIEEEEVKTNEYGLAKGHQKDSNVIRCSKMSLKAPELQNLQEKSKITFKYPKGTLKYLITLRLRFTSDNSTKDIVDGLPQSYSKVTL</sequence>
<comment type="caution">
    <text evidence="2">The sequence shown here is derived from an EMBL/GenBank/DDBJ whole genome shotgun (WGS) entry which is preliminary data.</text>
</comment>
<dbReference type="AlphaFoldDB" id="A0A9D4VVU8"/>
<reference evidence="2 3" key="1">
    <citation type="journal article" date="2022" name="Nat. Genet.">
        <title>Improved pea reference genome and pan-genome highlight genomic features and evolutionary characteristics.</title>
        <authorList>
            <person name="Yang T."/>
            <person name="Liu R."/>
            <person name="Luo Y."/>
            <person name="Hu S."/>
            <person name="Wang D."/>
            <person name="Wang C."/>
            <person name="Pandey M.K."/>
            <person name="Ge S."/>
            <person name="Xu Q."/>
            <person name="Li N."/>
            <person name="Li G."/>
            <person name="Huang Y."/>
            <person name="Saxena R.K."/>
            <person name="Ji Y."/>
            <person name="Li M."/>
            <person name="Yan X."/>
            <person name="He Y."/>
            <person name="Liu Y."/>
            <person name="Wang X."/>
            <person name="Xiang C."/>
            <person name="Varshney R.K."/>
            <person name="Ding H."/>
            <person name="Gao S."/>
            <person name="Zong X."/>
        </authorList>
    </citation>
    <scope>NUCLEOTIDE SEQUENCE [LARGE SCALE GENOMIC DNA]</scope>
    <source>
        <strain evidence="2 3">cv. Zhongwan 6</strain>
    </source>
</reference>